<dbReference type="InterPro" id="IPR029016">
    <property type="entry name" value="GAF-like_dom_sf"/>
</dbReference>
<reference evidence="6 7" key="1">
    <citation type="submission" date="2020-07" db="EMBL/GenBank/DDBJ databases">
        <title>Genomic Encyclopedia of Type Strains, Phase III (KMG-III): the genomes of soil and plant-associated and newly described type strains.</title>
        <authorList>
            <person name="Whitman W."/>
        </authorList>
    </citation>
    <scope>NUCLEOTIDE SEQUENCE [LARGE SCALE GENOMIC DNA]</scope>
    <source>
        <strain evidence="6 7">CECT 8576</strain>
    </source>
</reference>
<dbReference type="GO" id="GO:0003700">
    <property type="term" value="F:DNA-binding transcription factor activity"/>
    <property type="evidence" value="ECO:0007669"/>
    <property type="project" value="TreeGrafter"/>
</dbReference>
<dbReference type="PANTHER" id="PTHR30136">
    <property type="entry name" value="HELIX-TURN-HELIX TRANSCRIPTIONAL REGULATOR, ICLR FAMILY"/>
    <property type="match status" value="1"/>
</dbReference>
<evidence type="ECO:0000313" key="7">
    <source>
        <dbReference type="Proteomes" id="UP000548304"/>
    </source>
</evidence>
<feature type="domain" description="IclR-ED" evidence="5">
    <location>
        <begin position="79"/>
        <end position="261"/>
    </location>
</feature>
<dbReference type="EMBL" id="JACBYW010000001">
    <property type="protein sequence ID" value="NYH77700.1"/>
    <property type="molecule type" value="Genomic_DNA"/>
</dbReference>
<dbReference type="SMART" id="SM00346">
    <property type="entry name" value="HTH_ICLR"/>
    <property type="match status" value="1"/>
</dbReference>
<dbReference type="InterPro" id="IPR014757">
    <property type="entry name" value="Tscrpt_reg_IclR_C"/>
</dbReference>
<evidence type="ECO:0000256" key="3">
    <source>
        <dbReference type="ARBA" id="ARBA00023163"/>
    </source>
</evidence>
<dbReference type="GO" id="GO:0045892">
    <property type="term" value="P:negative regulation of DNA-templated transcription"/>
    <property type="evidence" value="ECO:0007669"/>
    <property type="project" value="TreeGrafter"/>
</dbReference>
<dbReference type="PROSITE" id="PS51077">
    <property type="entry name" value="HTH_ICLR"/>
    <property type="match status" value="1"/>
</dbReference>
<dbReference type="RefSeq" id="WP_179534183.1">
    <property type="nucleotide sequence ID" value="NZ_JACBYW010000001.1"/>
</dbReference>
<sequence>MTGETGERTSDSSACSELRVIDRTFELLRILNSESFPLTLKELSDYSGIPKSSTHRLLNALVGKSLVQRIGDAYQADHGVVGFGGADGRVDVLRAHLSRCVAWLCETTGYTAELSVMIGAENVVLCRVGAPGRVWRVPVRFDRAPAHTTASGKVLLAHDRDTSERYIRTGYFHATEPDSGISSVRLLREFDEVRREMIAFSESPSPAVRSAAVPVWGDSASPAAALSLVSDRSSFRDVLARQALLGMSRRGGELLRRRGGSLVDERCLRG</sequence>
<evidence type="ECO:0000313" key="6">
    <source>
        <dbReference type="EMBL" id="NYH77700.1"/>
    </source>
</evidence>
<dbReference type="Gene3D" id="3.30.450.40">
    <property type="match status" value="1"/>
</dbReference>
<dbReference type="Proteomes" id="UP000548304">
    <property type="component" value="Unassembled WGS sequence"/>
</dbReference>
<feature type="domain" description="HTH iclR-type" evidence="4">
    <location>
        <begin position="18"/>
        <end position="80"/>
    </location>
</feature>
<evidence type="ECO:0000256" key="1">
    <source>
        <dbReference type="ARBA" id="ARBA00023015"/>
    </source>
</evidence>
<dbReference type="Gene3D" id="1.10.10.10">
    <property type="entry name" value="Winged helix-like DNA-binding domain superfamily/Winged helix DNA-binding domain"/>
    <property type="match status" value="1"/>
</dbReference>
<dbReference type="SUPFAM" id="SSF55781">
    <property type="entry name" value="GAF domain-like"/>
    <property type="match status" value="1"/>
</dbReference>
<keyword evidence="3" id="KW-0804">Transcription</keyword>
<keyword evidence="7" id="KW-1185">Reference proteome</keyword>
<dbReference type="PANTHER" id="PTHR30136:SF35">
    <property type="entry name" value="HTH-TYPE TRANSCRIPTIONAL REGULATOR RV1719"/>
    <property type="match status" value="1"/>
</dbReference>
<dbReference type="Pfam" id="PF09339">
    <property type="entry name" value="HTH_IclR"/>
    <property type="match status" value="1"/>
</dbReference>
<dbReference type="InterPro" id="IPR036390">
    <property type="entry name" value="WH_DNA-bd_sf"/>
</dbReference>
<accession>A0A852YUG1</accession>
<evidence type="ECO:0000256" key="2">
    <source>
        <dbReference type="ARBA" id="ARBA00023125"/>
    </source>
</evidence>
<keyword evidence="2 6" id="KW-0238">DNA-binding</keyword>
<dbReference type="SUPFAM" id="SSF46785">
    <property type="entry name" value="Winged helix' DNA-binding domain"/>
    <property type="match status" value="1"/>
</dbReference>
<proteinExistence type="predicted"/>
<name>A0A852YUG1_9ACTN</name>
<evidence type="ECO:0000259" key="5">
    <source>
        <dbReference type="PROSITE" id="PS51078"/>
    </source>
</evidence>
<evidence type="ECO:0000259" key="4">
    <source>
        <dbReference type="PROSITE" id="PS51077"/>
    </source>
</evidence>
<dbReference type="GO" id="GO:0003677">
    <property type="term" value="F:DNA binding"/>
    <property type="evidence" value="ECO:0007669"/>
    <property type="project" value="UniProtKB-KW"/>
</dbReference>
<dbReference type="AlphaFoldDB" id="A0A852YUG1"/>
<protein>
    <submittedName>
        <fullName evidence="6">DNA-binding IclR family transcriptional regulator</fullName>
    </submittedName>
</protein>
<keyword evidence="1" id="KW-0805">Transcription regulation</keyword>
<organism evidence="6 7">
    <name type="scientific">Actinopolyspora biskrensis</name>
    <dbReference type="NCBI Taxonomy" id="1470178"/>
    <lineage>
        <taxon>Bacteria</taxon>
        <taxon>Bacillati</taxon>
        <taxon>Actinomycetota</taxon>
        <taxon>Actinomycetes</taxon>
        <taxon>Actinopolysporales</taxon>
        <taxon>Actinopolysporaceae</taxon>
        <taxon>Actinopolyspora</taxon>
    </lineage>
</organism>
<dbReference type="InterPro" id="IPR036388">
    <property type="entry name" value="WH-like_DNA-bd_sf"/>
</dbReference>
<comment type="caution">
    <text evidence="6">The sequence shown here is derived from an EMBL/GenBank/DDBJ whole genome shotgun (WGS) entry which is preliminary data.</text>
</comment>
<dbReference type="InterPro" id="IPR005471">
    <property type="entry name" value="Tscrpt_reg_IclR_N"/>
</dbReference>
<dbReference type="InterPro" id="IPR050707">
    <property type="entry name" value="HTH_MetabolicPath_Reg"/>
</dbReference>
<gene>
    <name evidence="6" type="ORF">FHR84_001014</name>
</gene>
<dbReference type="Pfam" id="PF01614">
    <property type="entry name" value="IclR_C"/>
    <property type="match status" value="1"/>
</dbReference>
<dbReference type="PROSITE" id="PS51078">
    <property type="entry name" value="ICLR_ED"/>
    <property type="match status" value="1"/>
</dbReference>